<keyword evidence="8" id="KW-1185">Reference proteome</keyword>
<evidence type="ECO:0000256" key="6">
    <source>
        <dbReference type="ARBA" id="ARBA00023242"/>
    </source>
</evidence>
<evidence type="ECO:0000313" key="8">
    <source>
        <dbReference type="Proteomes" id="UP000095282"/>
    </source>
</evidence>
<dbReference type="WBParaSite" id="Csp11.Scaffold629.g12145.t1">
    <property type="protein sequence ID" value="Csp11.Scaffold629.g12145.t1"/>
    <property type="gene ID" value="Csp11.Scaffold629.g12145"/>
</dbReference>
<dbReference type="GO" id="GO:0035267">
    <property type="term" value="C:NuA4 histone acetyltransferase complex"/>
    <property type="evidence" value="ECO:0007669"/>
    <property type="project" value="TreeGrafter"/>
</dbReference>
<keyword evidence="5" id="KW-0804">Transcription</keyword>
<organism evidence="8 9">
    <name type="scientific">Caenorhabditis tropicalis</name>
    <dbReference type="NCBI Taxonomy" id="1561998"/>
    <lineage>
        <taxon>Eukaryota</taxon>
        <taxon>Metazoa</taxon>
        <taxon>Ecdysozoa</taxon>
        <taxon>Nematoda</taxon>
        <taxon>Chromadorea</taxon>
        <taxon>Rhabditida</taxon>
        <taxon>Rhabditina</taxon>
        <taxon>Rhabditomorpha</taxon>
        <taxon>Rhabditoidea</taxon>
        <taxon>Rhabditidae</taxon>
        <taxon>Peloderinae</taxon>
        <taxon>Caenorhabditis</taxon>
    </lineage>
</organism>
<comment type="similarity">
    <text evidence="2">Belongs to the EAF7 family.</text>
</comment>
<reference evidence="9" key="1">
    <citation type="submission" date="2016-11" db="UniProtKB">
        <authorList>
            <consortium name="WormBaseParasite"/>
        </authorList>
    </citation>
    <scope>IDENTIFICATION</scope>
</reference>
<evidence type="ECO:0000256" key="4">
    <source>
        <dbReference type="ARBA" id="ARBA00023015"/>
    </source>
</evidence>
<evidence type="ECO:0000256" key="5">
    <source>
        <dbReference type="ARBA" id="ARBA00023163"/>
    </source>
</evidence>
<dbReference type="STRING" id="1561998.A0A1I7TVB1"/>
<keyword evidence="3" id="KW-0156">Chromatin regulator</keyword>
<name>A0A1I7TVB1_9PELO</name>
<dbReference type="PANTHER" id="PTHR13581:SF5">
    <property type="entry name" value="MRG_MORF4L-BINDING PROTEIN"/>
    <property type="match status" value="1"/>
</dbReference>
<accession>A0A1I7TVB1</accession>
<feature type="region of interest" description="Disordered" evidence="7">
    <location>
        <begin position="168"/>
        <end position="196"/>
    </location>
</feature>
<dbReference type="eggNOG" id="KOG4051">
    <property type="taxonomic scope" value="Eukaryota"/>
</dbReference>
<feature type="compositionally biased region" description="Polar residues" evidence="7">
    <location>
        <begin position="178"/>
        <end position="189"/>
    </location>
</feature>
<sequence>MRVIIKKSEEEILRQFFGPVQEAARRPYLFDLDPLSTWCELSELRFTMLICEFKPIGINRQFHLMAIHDRLNRVYDYEPAQSAIFLSAENKVAFRQQQKKLLMGAKPERSSYPPVYACRPSLEMVNDKLNEWFGMQICEDNESVPAPFVYLFDYKLPEWITREMEALPGRTSSEETLDNQPSTSSQESGQIFEEMN</sequence>
<dbReference type="GO" id="GO:0006357">
    <property type="term" value="P:regulation of transcription by RNA polymerase II"/>
    <property type="evidence" value="ECO:0007669"/>
    <property type="project" value="TreeGrafter"/>
</dbReference>
<keyword evidence="6" id="KW-0539">Nucleus</keyword>
<evidence type="ECO:0000256" key="3">
    <source>
        <dbReference type="ARBA" id="ARBA00022853"/>
    </source>
</evidence>
<dbReference type="GO" id="GO:0006325">
    <property type="term" value="P:chromatin organization"/>
    <property type="evidence" value="ECO:0007669"/>
    <property type="project" value="UniProtKB-KW"/>
</dbReference>
<evidence type="ECO:0000256" key="2">
    <source>
        <dbReference type="ARBA" id="ARBA00007117"/>
    </source>
</evidence>
<dbReference type="AlphaFoldDB" id="A0A1I7TVB1"/>
<evidence type="ECO:0000313" key="9">
    <source>
        <dbReference type="WBParaSite" id="Csp11.Scaffold629.g12145.t1"/>
    </source>
</evidence>
<keyword evidence="4" id="KW-0805">Transcription regulation</keyword>
<dbReference type="GO" id="GO:0005634">
    <property type="term" value="C:nucleus"/>
    <property type="evidence" value="ECO:0007669"/>
    <property type="project" value="UniProtKB-SubCell"/>
</dbReference>
<evidence type="ECO:0000256" key="1">
    <source>
        <dbReference type="ARBA" id="ARBA00004123"/>
    </source>
</evidence>
<dbReference type="PANTHER" id="PTHR13581">
    <property type="entry name" value="MRG-BINDING PROTEIN"/>
    <property type="match status" value="1"/>
</dbReference>
<dbReference type="Proteomes" id="UP000095282">
    <property type="component" value="Unplaced"/>
</dbReference>
<dbReference type="InterPro" id="IPR012423">
    <property type="entry name" value="Eaf7/MRGBP"/>
</dbReference>
<proteinExistence type="inferred from homology"/>
<evidence type="ECO:0000256" key="7">
    <source>
        <dbReference type="SAM" id="MobiDB-lite"/>
    </source>
</evidence>
<dbReference type="Pfam" id="PF07904">
    <property type="entry name" value="Eaf7"/>
    <property type="match status" value="1"/>
</dbReference>
<protein>
    <submittedName>
        <fullName evidence="9">Transposase</fullName>
    </submittedName>
</protein>
<comment type="subcellular location">
    <subcellularLocation>
        <location evidence="1">Nucleus</location>
    </subcellularLocation>
</comment>